<gene>
    <name evidence="2" type="primary">LOC107016424</name>
</gene>
<reference evidence="2" key="2">
    <citation type="submission" date="2025-08" db="UniProtKB">
        <authorList>
            <consortium name="RefSeq"/>
        </authorList>
    </citation>
    <scope>IDENTIFICATION</scope>
</reference>
<reference evidence="1" key="1">
    <citation type="journal article" date="2014" name="Nat. Genet.">
        <title>The genome of the stress-tolerant wild tomato species Solanum pennellii.</title>
        <authorList>
            <person name="Bolger A."/>
            <person name="Scossa F."/>
            <person name="Bolger M.E."/>
            <person name="Lanz C."/>
            <person name="Maumus F."/>
            <person name="Tohge T."/>
            <person name="Quesneville H."/>
            <person name="Alseekh S."/>
            <person name="Sorensen I."/>
            <person name="Lichtenstein G."/>
            <person name="Fich E.A."/>
            <person name="Conte M."/>
            <person name="Keller H."/>
            <person name="Schneeberger K."/>
            <person name="Schwacke R."/>
            <person name="Ofner I."/>
            <person name="Vrebalov J."/>
            <person name="Xu Y."/>
            <person name="Osorio S."/>
            <person name="Aflitos S.A."/>
            <person name="Schijlen E."/>
            <person name="Jimenez-Gomez J.M."/>
            <person name="Ryngajllo M."/>
            <person name="Kimura S."/>
            <person name="Kumar R."/>
            <person name="Koenig D."/>
            <person name="Headland L.R."/>
            <person name="Maloof J.N."/>
            <person name="Sinha N."/>
            <person name="van Ham R.C."/>
            <person name="Lankhorst R.K."/>
            <person name="Mao L."/>
            <person name="Vogel A."/>
            <person name="Arsova B."/>
            <person name="Panstruga R."/>
            <person name="Fei Z."/>
            <person name="Rose J.K."/>
            <person name="Zamir D."/>
            <person name="Carrari F."/>
            <person name="Giovannoni J.J."/>
            <person name="Weigel D."/>
            <person name="Usadel B."/>
            <person name="Fernie A.R."/>
        </authorList>
    </citation>
    <scope>NUCLEOTIDE SEQUENCE [LARGE SCALE GENOMIC DNA]</scope>
    <source>
        <strain evidence="1">cv. LA0716</strain>
    </source>
</reference>
<dbReference type="Proteomes" id="UP000694930">
    <property type="component" value="Chromosome 4"/>
</dbReference>
<dbReference type="PANTHER" id="PTHR46238:SF8">
    <property type="entry name" value="ENDONUCLEASE_EXONUCLEASE_PHOSPHATASE DOMAIN-CONTAINING PROTEIN"/>
    <property type="match status" value="1"/>
</dbReference>
<accession>A0ABM1GKN6</accession>
<protein>
    <submittedName>
        <fullName evidence="2">Uncharacterized protein LOC107016424</fullName>
    </submittedName>
</protein>
<dbReference type="GeneID" id="107016424"/>
<dbReference type="RefSeq" id="XP_015072383.1">
    <property type="nucleotide sequence ID" value="XM_015216897.1"/>
</dbReference>
<evidence type="ECO:0000313" key="2">
    <source>
        <dbReference type="RefSeq" id="XP_015072383.1"/>
    </source>
</evidence>
<dbReference type="PANTHER" id="PTHR46238">
    <property type="entry name" value="REVERSE TRANSCRIPTASE DOMAIN-CONTAINING PROTEIN"/>
    <property type="match status" value="1"/>
</dbReference>
<organism evidence="1 2">
    <name type="scientific">Solanum pennellii</name>
    <name type="common">Tomato</name>
    <name type="synonym">Lycopersicon pennellii</name>
    <dbReference type="NCBI Taxonomy" id="28526"/>
    <lineage>
        <taxon>Eukaryota</taxon>
        <taxon>Viridiplantae</taxon>
        <taxon>Streptophyta</taxon>
        <taxon>Embryophyta</taxon>
        <taxon>Tracheophyta</taxon>
        <taxon>Spermatophyta</taxon>
        <taxon>Magnoliopsida</taxon>
        <taxon>eudicotyledons</taxon>
        <taxon>Gunneridae</taxon>
        <taxon>Pentapetalae</taxon>
        <taxon>asterids</taxon>
        <taxon>lamiids</taxon>
        <taxon>Solanales</taxon>
        <taxon>Solanaceae</taxon>
        <taxon>Solanoideae</taxon>
        <taxon>Solaneae</taxon>
        <taxon>Solanum</taxon>
        <taxon>Solanum subgen. Lycopersicon</taxon>
    </lineage>
</organism>
<proteinExistence type="predicted"/>
<name>A0ABM1GKN6_SOLPN</name>
<keyword evidence="1" id="KW-1185">Reference proteome</keyword>
<sequence>MTSNIGIYDNFDIGDDVTCRIGTTLMKWRLASGVLCVKKLPPKLKGKFYRMIVRPSLLYGVEFQPIKNSHVRKMHFADIRILLIRMCGHTTSDKIRNEVIEEKRKRFSFVPTSISVCYLIVPNFGVFLREKNWMVGRIFNQSTVPQSETSEFTGNGRIFLSILQNSDDFPVMSSGLMIETC</sequence>
<evidence type="ECO:0000313" key="1">
    <source>
        <dbReference type="Proteomes" id="UP000694930"/>
    </source>
</evidence>